<dbReference type="InterPro" id="IPR004665">
    <property type="entry name" value="Term_rho"/>
</dbReference>
<feature type="binding site" evidence="7">
    <location>
        <begin position="140"/>
        <end position="145"/>
    </location>
    <ligand>
        <name>ATP</name>
        <dbReference type="ChEBI" id="CHEBI:30616"/>
    </ligand>
</feature>
<keyword evidence="7" id="KW-0547">Nucleotide-binding</keyword>
<dbReference type="GO" id="GO:0003723">
    <property type="term" value="F:RNA binding"/>
    <property type="evidence" value="ECO:0007669"/>
    <property type="project" value="UniProtKB-UniRule"/>
</dbReference>
<protein>
    <recommendedName>
        <fullName evidence="7 8">Transcription termination factor Rho</fullName>
        <ecNumber evidence="7 8">3.6.4.-</ecNumber>
    </recommendedName>
    <alternativeName>
        <fullName evidence="7">ATP-dependent helicase Rho</fullName>
    </alternativeName>
</protein>
<keyword evidence="5 7" id="KW-0805">Transcription regulation</keyword>
<dbReference type="GO" id="GO:0006353">
    <property type="term" value="P:DNA-templated transcription termination"/>
    <property type="evidence" value="ECO:0007669"/>
    <property type="project" value="UniProtKB-UniRule"/>
</dbReference>
<evidence type="ECO:0000256" key="7">
    <source>
        <dbReference type="HAMAP-Rule" id="MF_01884"/>
    </source>
</evidence>
<reference evidence="12 13" key="1">
    <citation type="submission" date="2019-12" db="EMBL/GenBank/DDBJ databases">
        <title>Nocardia sp. nov. ET3-3 isolated from soil.</title>
        <authorList>
            <person name="Kanchanasin P."/>
            <person name="Tanasupawat S."/>
            <person name="Yuki M."/>
            <person name="Kudo T."/>
        </authorList>
    </citation>
    <scope>NUCLEOTIDE SEQUENCE [LARGE SCALE GENOMIC DNA]</scope>
    <source>
        <strain evidence="12 13">ET3-3</strain>
    </source>
</reference>
<evidence type="ECO:0000313" key="13">
    <source>
        <dbReference type="Proteomes" id="UP000466794"/>
    </source>
</evidence>
<keyword evidence="2 7" id="KW-0378">Hydrolase</keyword>
<comment type="function">
    <text evidence="7">Facilitates transcription termination by a mechanism that involves Rho binding to the nascent RNA, activation of Rho's RNA-dependent ATPase activity, and release of the mRNA from the DNA template.</text>
</comment>
<dbReference type="HAMAP" id="MF_01884">
    <property type="entry name" value="Rho"/>
    <property type="match status" value="1"/>
</dbReference>
<evidence type="ECO:0000256" key="10">
    <source>
        <dbReference type="SAM" id="MobiDB-lite"/>
    </source>
</evidence>
<keyword evidence="1 7" id="KW-0806">Transcription termination</keyword>
<dbReference type="InterPro" id="IPR003593">
    <property type="entry name" value="AAA+_ATPase"/>
</dbReference>
<evidence type="ECO:0000259" key="11">
    <source>
        <dbReference type="PROSITE" id="PS51856"/>
    </source>
</evidence>
<dbReference type="Pfam" id="PF07497">
    <property type="entry name" value="Rho_RNA_bind"/>
    <property type="match status" value="1"/>
</dbReference>
<dbReference type="Pfam" id="PF00006">
    <property type="entry name" value="ATP-synt_ab"/>
    <property type="match status" value="1"/>
</dbReference>
<keyword evidence="4 7" id="KW-0694">RNA-binding</keyword>
<dbReference type="Gene3D" id="3.40.50.300">
    <property type="entry name" value="P-loop containing nucleotide triphosphate hydrolases"/>
    <property type="match status" value="1"/>
</dbReference>
<comment type="subunit">
    <text evidence="7">Homohexamer. The homohexamer assembles into an open ring structure.</text>
</comment>
<accession>A0A7K1V966</accession>
<dbReference type="NCBIfam" id="TIGR00767">
    <property type="entry name" value="rho"/>
    <property type="match status" value="1"/>
</dbReference>
<dbReference type="InterPro" id="IPR011113">
    <property type="entry name" value="Rho_RNA-bd"/>
</dbReference>
<dbReference type="AlphaFoldDB" id="A0A7K1V966"/>
<dbReference type="PANTHER" id="PTHR46425:SF1">
    <property type="entry name" value="TRANSCRIPTION TERMINATION FACTOR RHO"/>
    <property type="match status" value="1"/>
</dbReference>
<feature type="binding site" evidence="7">
    <location>
        <position position="183"/>
    </location>
    <ligand>
        <name>ATP</name>
        <dbReference type="ChEBI" id="CHEBI:30616"/>
    </ligand>
</feature>
<sequence>MTTIEPRPRPAKQDPAPALEHIETLSHTTGILDLNGQSGVLRTSGYLPGPDDIHVPARLIRGHGLRRGDLVTGLAEPNAKNGKHAPLVRVDTVNGHPATDLPKRPHFGDLTPIHPDQRLRLETGPTKLTTRVTDLIMPIGKGQRALIVAPPKAGKTSVLQAIAHGIAANHPEAHLMLVLVGERPEEVTDLSRGVPAEVVAATFDESPAQQTAIAELAIERAQRLVEEGRDVVVLLDSLTRLARAYNMAGHASGRILSGGVDSTALIPPKRFLGAARNIEHGGSLTVIATALVETGSLADTVIFEEYKGTGNAELKLDRTLASRHVFPAVDIAKSSTRRDELLLDPAERVAVDRLRRTLAELDDQRALDLLLDGLRKTGGNAEFLANIIRK</sequence>
<proteinExistence type="inferred from homology"/>
<dbReference type="GO" id="GO:0008186">
    <property type="term" value="F:ATP-dependent activity, acting on RNA"/>
    <property type="evidence" value="ECO:0007669"/>
    <property type="project" value="UniProtKB-UniRule"/>
</dbReference>
<dbReference type="PANTHER" id="PTHR46425">
    <property type="entry name" value="TRANSCRIPTION TERMINATION FACTOR RHO"/>
    <property type="match status" value="1"/>
</dbReference>
<dbReference type="Proteomes" id="UP000466794">
    <property type="component" value="Unassembled WGS sequence"/>
</dbReference>
<dbReference type="GO" id="GO:0004386">
    <property type="term" value="F:helicase activity"/>
    <property type="evidence" value="ECO:0007669"/>
    <property type="project" value="UniProtKB-UniRule"/>
</dbReference>
<evidence type="ECO:0000256" key="1">
    <source>
        <dbReference type="ARBA" id="ARBA00022472"/>
    </source>
</evidence>
<dbReference type="EMBL" id="WRPP01000012">
    <property type="protein sequence ID" value="MVU83170.1"/>
    <property type="molecule type" value="Genomic_DNA"/>
</dbReference>
<gene>
    <name evidence="7" type="primary">rho</name>
    <name evidence="12" type="ORF">GPX89_38765</name>
</gene>
<dbReference type="SUPFAM" id="SSF52540">
    <property type="entry name" value="P-loop containing nucleoside triphosphate hydrolases"/>
    <property type="match status" value="1"/>
</dbReference>
<evidence type="ECO:0000256" key="3">
    <source>
        <dbReference type="ARBA" id="ARBA00022806"/>
    </source>
</evidence>
<evidence type="ECO:0000256" key="6">
    <source>
        <dbReference type="ARBA" id="ARBA00023163"/>
    </source>
</evidence>
<name>A0A7K1V966_9NOCA</name>
<comment type="similarity">
    <text evidence="7 9">Belongs to the Rho family.</text>
</comment>
<evidence type="ECO:0000256" key="2">
    <source>
        <dbReference type="ARBA" id="ARBA00022801"/>
    </source>
</evidence>
<dbReference type="NCBIfam" id="NF006886">
    <property type="entry name" value="PRK09376.1"/>
    <property type="match status" value="1"/>
</dbReference>
<dbReference type="Gene3D" id="2.40.50.140">
    <property type="entry name" value="Nucleic acid-binding proteins"/>
    <property type="match status" value="1"/>
</dbReference>
<evidence type="ECO:0000256" key="4">
    <source>
        <dbReference type="ARBA" id="ARBA00022884"/>
    </source>
</evidence>
<evidence type="ECO:0000256" key="8">
    <source>
        <dbReference type="NCBIfam" id="TIGR00767"/>
    </source>
</evidence>
<dbReference type="InterPro" id="IPR012340">
    <property type="entry name" value="NA-bd_OB-fold"/>
</dbReference>
<keyword evidence="7" id="KW-0067">ATP-binding</keyword>
<comment type="caution">
    <text evidence="12">The sequence shown here is derived from an EMBL/GenBank/DDBJ whole genome shotgun (WGS) entry which is preliminary data.</text>
</comment>
<dbReference type="GO" id="GO:0005524">
    <property type="term" value="F:ATP binding"/>
    <property type="evidence" value="ECO:0007669"/>
    <property type="project" value="UniProtKB-UniRule"/>
</dbReference>
<organism evidence="12 13">
    <name type="scientific">Nocardia terrae</name>
    <dbReference type="NCBI Taxonomy" id="2675851"/>
    <lineage>
        <taxon>Bacteria</taxon>
        <taxon>Bacillati</taxon>
        <taxon>Actinomycetota</taxon>
        <taxon>Actinomycetes</taxon>
        <taxon>Mycobacteriales</taxon>
        <taxon>Nocardiaceae</taxon>
        <taxon>Nocardia</taxon>
    </lineage>
</organism>
<comment type="caution">
    <text evidence="7">Lacks conserved residue(s) required for the propagation of feature annotation.</text>
</comment>
<dbReference type="SUPFAM" id="SSF50249">
    <property type="entry name" value="Nucleic acid-binding proteins"/>
    <property type="match status" value="1"/>
</dbReference>
<dbReference type="SMART" id="SM00382">
    <property type="entry name" value="AAA"/>
    <property type="match status" value="1"/>
</dbReference>
<evidence type="ECO:0000256" key="5">
    <source>
        <dbReference type="ARBA" id="ARBA00023015"/>
    </source>
</evidence>
<keyword evidence="6 7" id="KW-0804">Transcription</keyword>
<feature type="domain" description="Rho RNA-BD" evidence="11">
    <location>
        <begin position="25"/>
        <end position="97"/>
    </location>
</feature>
<evidence type="ECO:0000313" key="12">
    <source>
        <dbReference type="EMBL" id="MVU83170.1"/>
    </source>
</evidence>
<evidence type="ECO:0000256" key="9">
    <source>
        <dbReference type="PROSITE-ProRule" id="PRU01203"/>
    </source>
</evidence>
<dbReference type="PROSITE" id="PS51856">
    <property type="entry name" value="RHO_RNA_BD"/>
    <property type="match status" value="1"/>
</dbReference>
<dbReference type="InterPro" id="IPR027417">
    <property type="entry name" value="P-loop_NTPase"/>
</dbReference>
<feature type="binding site" evidence="7">
    <location>
        <begin position="152"/>
        <end position="157"/>
    </location>
    <ligand>
        <name>ATP</name>
        <dbReference type="ChEBI" id="CHEBI:30616"/>
    </ligand>
</feature>
<dbReference type="InterPro" id="IPR000194">
    <property type="entry name" value="ATPase_F1/V1/A1_a/bsu_nucl-bd"/>
</dbReference>
<feature type="region of interest" description="Disordered" evidence="10">
    <location>
        <begin position="93"/>
        <end position="116"/>
    </location>
</feature>
<dbReference type="EC" id="3.6.4.-" evidence="7 8"/>
<keyword evidence="3 7" id="KW-0347">Helicase</keyword>
<dbReference type="GO" id="GO:0016787">
    <property type="term" value="F:hydrolase activity"/>
    <property type="evidence" value="ECO:0007669"/>
    <property type="project" value="UniProtKB-KW"/>
</dbReference>
<keyword evidence="13" id="KW-1185">Reference proteome</keyword>